<dbReference type="Pfam" id="PF00386">
    <property type="entry name" value="C1q"/>
    <property type="match status" value="1"/>
</dbReference>
<dbReference type="InterPro" id="IPR050822">
    <property type="entry name" value="Cerebellin_Synaptic_Org"/>
</dbReference>
<gene>
    <name evidence="8" type="primary">LOC111112018</name>
</gene>
<feature type="coiled-coil region" evidence="4">
    <location>
        <begin position="58"/>
        <end position="176"/>
    </location>
</feature>
<evidence type="ECO:0000313" key="7">
    <source>
        <dbReference type="Proteomes" id="UP000694844"/>
    </source>
</evidence>
<dbReference type="OrthoDB" id="6186053at2759"/>
<dbReference type="PANTHER" id="PTHR22923:SF116">
    <property type="entry name" value="C1Q DOMAIN-CONTAINING PROTEIN"/>
    <property type="match status" value="1"/>
</dbReference>
<dbReference type="RefSeq" id="XP_022305010.1">
    <property type="nucleotide sequence ID" value="XM_022449302.1"/>
</dbReference>
<reference evidence="8" key="1">
    <citation type="submission" date="2025-08" db="UniProtKB">
        <authorList>
            <consortium name="RefSeq"/>
        </authorList>
    </citation>
    <scope>IDENTIFICATION</scope>
    <source>
        <tissue evidence="8">Whole sample</tissue>
    </source>
</reference>
<keyword evidence="4" id="KW-0175">Coiled coil</keyword>
<dbReference type="GO" id="GO:0005576">
    <property type="term" value="C:extracellular region"/>
    <property type="evidence" value="ECO:0007669"/>
    <property type="project" value="UniProtKB-SubCell"/>
</dbReference>
<dbReference type="SUPFAM" id="SSF57997">
    <property type="entry name" value="Tropomyosin"/>
    <property type="match status" value="1"/>
</dbReference>
<dbReference type="PANTHER" id="PTHR22923">
    <property type="entry name" value="CEREBELLIN-RELATED"/>
    <property type="match status" value="1"/>
</dbReference>
<evidence type="ECO:0000313" key="8">
    <source>
        <dbReference type="RefSeq" id="XP_022305010.1"/>
    </source>
</evidence>
<name>A0A8B8BNV4_CRAVI</name>
<accession>A0A8B8BNV4</accession>
<dbReference type="Proteomes" id="UP000694844">
    <property type="component" value="Chromosome 9"/>
</dbReference>
<dbReference type="Gene3D" id="2.60.120.40">
    <property type="match status" value="1"/>
</dbReference>
<evidence type="ECO:0000256" key="5">
    <source>
        <dbReference type="SAM" id="SignalP"/>
    </source>
</evidence>
<organism evidence="7 8">
    <name type="scientific">Crassostrea virginica</name>
    <name type="common">Eastern oyster</name>
    <dbReference type="NCBI Taxonomy" id="6565"/>
    <lineage>
        <taxon>Eukaryota</taxon>
        <taxon>Metazoa</taxon>
        <taxon>Spiralia</taxon>
        <taxon>Lophotrochozoa</taxon>
        <taxon>Mollusca</taxon>
        <taxon>Bivalvia</taxon>
        <taxon>Autobranchia</taxon>
        <taxon>Pteriomorphia</taxon>
        <taxon>Ostreida</taxon>
        <taxon>Ostreoidea</taxon>
        <taxon>Ostreidae</taxon>
        <taxon>Crassostrea</taxon>
    </lineage>
</organism>
<feature type="signal peptide" evidence="5">
    <location>
        <begin position="1"/>
        <end position="17"/>
    </location>
</feature>
<dbReference type="KEGG" id="cvn:111112018"/>
<keyword evidence="2" id="KW-0964">Secreted</keyword>
<comment type="subcellular location">
    <subcellularLocation>
        <location evidence="1">Secreted</location>
    </subcellularLocation>
</comment>
<evidence type="ECO:0000256" key="1">
    <source>
        <dbReference type="ARBA" id="ARBA00004613"/>
    </source>
</evidence>
<proteinExistence type="predicted"/>
<dbReference type="Gene3D" id="1.10.287.1490">
    <property type="match status" value="1"/>
</dbReference>
<dbReference type="GeneID" id="111112018"/>
<protein>
    <submittedName>
        <fullName evidence="8">Uncharacterized protein LOC111112018</fullName>
    </submittedName>
</protein>
<dbReference type="SUPFAM" id="SSF49842">
    <property type="entry name" value="TNF-like"/>
    <property type="match status" value="1"/>
</dbReference>
<evidence type="ECO:0000256" key="4">
    <source>
        <dbReference type="SAM" id="Coils"/>
    </source>
</evidence>
<dbReference type="SMART" id="SM00110">
    <property type="entry name" value="C1Q"/>
    <property type="match status" value="1"/>
</dbReference>
<feature type="domain" description="C1q" evidence="6">
    <location>
        <begin position="183"/>
        <end position="304"/>
    </location>
</feature>
<dbReference type="InterPro" id="IPR001073">
    <property type="entry name" value="C1q_dom"/>
</dbReference>
<evidence type="ECO:0000256" key="3">
    <source>
        <dbReference type="ARBA" id="ARBA00022729"/>
    </source>
</evidence>
<keyword evidence="3 5" id="KW-0732">Signal</keyword>
<evidence type="ECO:0000259" key="6">
    <source>
        <dbReference type="SMART" id="SM00110"/>
    </source>
</evidence>
<dbReference type="InterPro" id="IPR008983">
    <property type="entry name" value="Tumour_necrosis_fac-like_dom"/>
</dbReference>
<evidence type="ECO:0000256" key="2">
    <source>
        <dbReference type="ARBA" id="ARBA00022525"/>
    </source>
</evidence>
<dbReference type="AlphaFoldDB" id="A0A8B8BNV4"/>
<sequence>MLSRLGLVFLFVVQTNSVSVLTDDKFQPSTILIRQLLNQETLIRMALDRKVNDLVKSMTEMKNKMVTTNEKLQDAKREIQINNQQLQDAKRESETNKQELQDAKREIVTINMQLQNTETKFETNNQKLQDAKREIQFNKQQLQDAKGEIETNNQHLQNATMEIAALRHENSALKAEWQIQSNVTALLSAVGFTTKLSGNYGSSSSIIRGHTILYNEGNAYNGTVFTCPSPGLYVFYVSVITKTTNSGIWIYKNSQQLTVAWFGGDPLWNSASVSAAMWLNIGDQVYLRPQSSTLNVDHNSVFTGVKIN</sequence>
<feature type="chain" id="PRO_5034646460" evidence="5">
    <location>
        <begin position="18"/>
        <end position="308"/>
    </location>
</feature>
<keyword evidence="7" id="KW-1185">Reference proteome</keyword>
<dbReference type="PRINTS" id="PR00007">
    <property type="entry name" value="COMPLEMNTC1Q"/>
</dbReference>